<keyword evidence="2 4" id="KW-0863">Zinc-finger</keyword>
<dbReference type="InterPro" id="IPR050731">
    <property type="entry name" value="HRD1_E3_ubiq-ligases"/>
</dbReference>
<dbReference type="PROSITE" id="PS50089">
    <property type="entry name" value="ZF_RING_2"/>
    <property type="match status" value="1"/>
</dbReference>
<reference evidence="7" key="1">
    <citation type="submission" date="2022-09" db="EMBL/GenBank/DDBJ databases">
        <title>Fusarium specimens isolated from Avocado Roots.</title>
        <authorList>
            <person name="Stajich J."/>
            <person name="Roper C."/>
            <person name="Heimlech-Rivalta G."/>
        </authorList>
    </citation>
    <scope>NUCLEOTIDE SEQUENCE</scope>
    <source>
        <strain evidence="7">CF00095</strain>
    </source>
</reference>
<name>A0ABQ8RBI5_FUSEQ</name>
<accession>A0ABQ8RBI5</accession>
<keyword evidence="8" id="KW-1185">Reference proteome</keyword>
<dbReference type="EMBL" id="JAOQBH010000009">
    <property type="protein sequence ID" value="KAJ4130913.1"/>
    <property type="molecule type" value="Genomic_DNA"/>
</dbReference>
<evidence type="ECO:0000256" key="3">
    <source>
        <dbReference type="ARBA" id="ARBA00022833"/>
    </source>
</evidence>
<protein>
    <recommendedName>
        <fullName evidence="6">RING-type domain-containing protein</fullName>
    </recommendedName>
</protein>
<comment type="caution">
    <text evidence="7">The sequence shown here is derived from an EMBL/GenBank/DDBJ whole genome shotgun (WGS) entry which is preliminary data.</text>
</comment>
<keyword evidence="1" id="KW-0479">Metal-binding</keyword>
<dbReference type="InterPro" id="IPR001841">
    <property type="entry name" value="Znf_RING"/>
</dbReference>
<dbReference type="CDD" id="cd16448">
    <property type="entry name" value="RING-H2"/>
    <property type="match status" value="1"/>
</dbReference>
<evidence type="ECO:0000256" key="2">
    <source>
        <dbReference type="ARBA" id="ARBA00022771"/>
    </source>
</evidence>
<evidence type="ECO:0000256" key="1">
    <source>
        <dbReference type="ARBA" id="ARBA00022723"/>
    </source>
</evidence>
<evidence type="ECO:0000256" key="5">
    <source>
        <dbReference type="SAM" id="MobiDB-lite"/>
    </source>
</evidence>
<feature type="region of interest" description="Disordered" evidence="5">
    <location>
        <begin position="269"/>
        <end position="347"/>
    </location>
</feature>
<sequence>MAAEVGREDGDEGSFGIAEYGHRSPGGSHSSEETEEMMIRHMQLARGSVSTKMVASKLTLRSLQSVKLEELPEADRSCVICYNEYGVETPEGINEAPLRLPKCGHVFGDHCIKKWFEDSDSCPYCRDKLHSEPKTQPGTSTRAFINLIRSRGGPPSSWRAEELSDILRLSAHYAGGDRRIDSPTRYASAQAARRSPPTEGGEHQHRRTRARHGSSNAHDAVPLPESRNQTASGETPTQPAAPGIELPSIRQQVERLPVEGQIQEWRRGNAQAANAVTTTTQDPSTETQLPPAVLPELSPFPPQEARDEGRISRTLRNPLQVQIGSPYEGLGNNETAPDMPYRSTQAW</sequence>
<dbReference type="PANTHER" id="PTHR22763:SF162">
    <property type="entry name" value="TRANSMEMBRANE E3 UBIQUITIN-PROTEIN LIGASE 1"/>
    <property type="match status" value="1"/>
</dbReference>
<organism evidence="7 8">
    <name type="scientific">Fusarium equiseti</name>
    <name type="common">Fusarium scirpi</name>
    <dbReference type="NCBI Taxonomy" id="61235"/>
    <lineage>
        <taxon>Eukaryota</taxon>
        <taxon>Fungi</taxon>
        <taxon>Dikarya</taxon>
        <taxon>Ascomycota</taxon>
        <taxon>Pezizomycotina</taxon>
        <taxon>Sordariomycetes</taxon>
        <taxon>Hypocreomycetidae</taxon>
        <taxon>Hypocreales</taxon>
        <taxon>Nectriaceae</taxon>
        <taxon>Fusarium</taxon>
        <taxon>Fusarium incarnatum-equiseti species complex</taxon>
    </lineage>
</organism>
<dbReference type="Gene3D" id="3.30.40.10">
    <property type="entry name" value="Zinc/RING finger domain, C3HC4 (zinc finger)"/>
    <property type="match status" value="1"/>
</dbReference>
<dbReference type="SUPFAM" id="SSF57850">
    <property type="entry name" value="RING/U-box"/>
    <property type="match status" value="1"/>
</dbReference>
<dbReference type="InterPro" id="IPR013083">
    <property type="entry name" value="Znf_RING/FYVE/PHD"/>
</dbReference>
<evidence type="ECO:0000313" key="8">
    <source>
        <dbReference type="Proteomes" id="UP001152024"/>
    </source>
</evidence>
<evidence type="ECO:0000259" key="6">
    <source>
        <dbReference type="PROSITE" id="PS50089"/>
    </source>
</evidence>
<feature type="region of interest" description="Disordered" evidence="5">
    <location>
        <begin position="177"/>
        <end position="246"/>
    </location>
</feature>
<feature type="compositionally biased region" description="Polar residues" evidence="5">
    <location>
        <begin position="314"/>
        <end position="323"/>
    </location>
</feature>
<feature type="compositionally biased region" description="Low complexity" evidence="5">
    <location>
        <begin position="269"/>
        <end position="287"/>
    </location>
</feature>
<evidence type="ECO:0000256" key="4">
    <source>
        <dbReference type="PROSITE-ProRule" id="PRU00175"/>
    </source>
</evidence>
<feature type="compositionally biased region" description="Polar residues" evidence="5">
    <location>
        <begin position="226"/>
        <end position="238"/>
    </location>
</feature>
<keyword evidence="3" id="KW-0862">Zinc</keyword>
<feature type="domain" description="RING-type" evidence="6">
    <location>
        <begin position="78"/>
        <end position="126"/>
    </location>
</feature>
<proteinExistence type="predicted"/>
<feature type="region of interest" description="Disordered" evidence="5">
    <location>
        <begin position="1"/>
        <end position="35"/>
    </location>
</feature>
<dbReference type="Proteomes" id="UP001152024">
    <property type="component" value="Unassembled WGS sequence"/>
</dbReference>
<dbReference type="SMART" id="SM00184">
    <property type="entry name" value="RING"/>
    <property type="match status" value="1"/>
</dbReference>
<dbReference type="PANTHER" id="PTHR22763">
    <property type="entry name" value="RING ZINC FINGER PROTEIN"/>
    <property type="match status" value="1"/>
</dbReference>
<dbReference type="Pfam" id="PF13639">
    <property type="entry name" value="zf-RING_2"/>
    <property type="match status" value="1"/>
</dbReference>
<gene>
    <name evidence="7" type="ORF">NW768_006452</name>
</gene>
<evidence type="ECO:0000313" key="7">
    <source>
        <dbReference type="EMBL" id="KAJ4130913.1"/>
    </source>
</evidence>